<name>A0ACA9SKS4_9GLOM</name>
<evidence type="ECO:0000313" key="1">
    <source>
        <dbReference type="EMBL" id="CAG8842758.1"/>
    </source>
</evidence>
<feature type="non-terminal residue" evidence="1">
    <location>
        <position position="117"/>
    </location>
</feature>
<dbReference type="EMBL" id="CAJVQC010135486">
    <property type="protein sequence ID" value="CAG8842758.1"/>
    <property type="molecule type" value="Genomic_DNA"/>
</dbReference>
<evidence type="ECO:0000313" key="2">
    <source>
        <dbReference type="Proteomes" id="UP000789920"/>
    </source>
</evidence>
<proteinExistence type="predicted"/>
<keyword evidence="2" id="KW-1185">Reference proteome</keyword>
<sequence>PVSNSNNDTDTNAVPLLKTINYGRKISGLLVVLIILVAVTNFPHFKSALDNLNGSSVISSATNTLCETSMAVTTDKFWDIMNPDKKDQYAIIQPTRELTLFYSTEHDSDRDTSYSFD</sequence>
<dbReference type="Proteomes" id="UP000789920">
    <property type="component" value="Unassembled WGS sequence"/>
</dbReference>
<organism evidence="1 2">
    <name type="scientific">Racocetra persica</name>
    <dbReference type="NCBI Taxonomy" id="160502"/>
    <lineage>
        <taxon>Eukaryota</taxon>
        <taxon>Fungi</taxon>
        <taxon>Fungi incertae sedis</taxon>
        <taxon>Mucoromycota</taxon>
        <taxon>Glomeromycotina</taxon>
        <taxon>Glomeromycetes</taxon>
        <taxon>Diversisporales</taxon>
        <taxon>Gigasporaceae</taxon>
        <taxon>Racocetra</taxon>
    </lineage>
</organism>
<comment type="caution">
    <text evidence="1">The sequence shown here is derived from an EMBL/GenBank/DDBJ whole genome shotgun (WGS) entry which is preliminary data.</text>
</comment>
<feature type="non-terminal residue" evidence="1">
    <location>
        <position position="1"/>
    </location>
</feature>
<accession>A0ACA9SKS4</accession>
<protein>
    <submittedName>
        <fullName evidence="1">28327_t:CDS:1</fullName>
    </submittedName>
</protein>
<reference evidence="1" key="1">
    <citation type="submission" date="2021-06" db="EMBL/GenBank/DDBJ databases">
        <authorList>
            <person name="Kallberg Y."/>
            <person name="Tangrot J."/>
            <person name="Rosling A."/>
        </authorList>
    </citation>
    <scope>NUCLEOTIDE SEQUENCE</scope>
    <source>
        <strain evidence="1">MA461A</strain>
    </source>
</reference>
<gene>
    <name evidence="1" type="ORF">RPERSI_LOCUS32465</name>
</gene>